<name>I7MG08_TETTS</name>
<feature type="compositionally biased region" description="Low complexity" evidence="5">
    <location>
        <begin position="164"/>
        <end position="181"/>
    </location>
</feature>
<accession>I7MG08</accession>
<dbReference type="HOGENOM" id="CLU_434467_0_0_1"/>
<dbReference type="Gene3D" id="3.30.40.10">
    <property type="entry name" value="Zinc/RING finger domain, C3HC4 (zinc finger)"/>
    <property type="match status" value="1"/>
</dbReference>
<dbReference type="PROSITE" id="PS00518">
    <property type="entry name" value="ZF_RING_1"/>
    <property type="match status" value="1"/>
</dbReference>
<keyword evidence="1" id="KW-0479">Metal-binding</keyword>
<dbReference type="PROSITE" id="PS50089">
    <property type="entry name" value="ZF_RING_2"/>
    <property type="match status" value="1"/>
</dbReference>
<dbReference type="Proteomes" id="UP000009168">
    <property type="component" value="Unassembled WGS sequence"/>
</dbReference>
<dbReference type="InParanoid" id="I7MG08"/>
<feature type="domain" description="RING-type" evidence="6">
    <location>
        <begin position="17"/>
        <end position="62"/>
    </location>
</feature>
<evidence type="ECO:0000313" key="8">
    <source>
        <dbReference type="Proteomes" id="UP000009168"/>
    </source>
</evidence>
<dbReference type="KEGG" id="tet:TTHERM_00310350"/>
<dbReference type="GO" id="GO:0008270">
    <property type="term" value="F:zinc ion binding"/>
    <property type="evidence" value="ECO:0007669"/>
    <property type="project" value="UniProtKB-KW"/>
</dbReference>
<evidence type="ECO:0000256" key="3">
    <source>
        <dbReference type="ARBA" id="ARBA00022833"/>
    </source>
</evidence>
<dbReference type="SUPFAM" id="SSF57850">
    <property type="entry name" value="RING/U-box"/>
    <property type="match status" value="1"/>
</dbReference>
<dbReference type="Pfam" id="PF13445">
    <property type="entry name" value="zf-RING_UBOX"/>
    <property type="match status" value="1"/>
</dbReference>
<evidence type="ECO:0000256" key="2">
    <source>
        <dbReference type="ARBA" id="ARBA00022771"/>
    </source>
</evidence>
<feature type="region of interest" description="Disordered" evidence="5">
    <location>
        <begin position="164"/>
        <end position="193"/>
    </location>
</feature>
<dbReference type="GeneID" id="7842772"/>
<dbReference type="OrthoDB" id="111250at2759"/>
<dbReference type="InterPro" id="IPR017907">
    <property type="entry name" value="Znf_RING_CS"/>
</dbReference>
<reference evidence="8" key="1">
    <citation type="journal article" date="2006" name="PLoS Biol.">
        <title>Macronuclear genome sequence of the ciliate Tetrahymena thermophila, a model eukaryote.</title>
        <authorList>
            <person name="Eisen J.A."/>
            <person name="Coyne R.S."/>
            <person name="Wu M."/>
            <person name="Wu D."/>
            <person name="Thiagarajan M."/>
            <person name="Wortman J.R."/>
            <person name="Badger J.H."/>
            <person name="Ren Q."/>
            <person name="Amedeo P."/>
            <person name="Jones K.M."/>
            <person name="Tallon L.J."/>
            <person name="Delcher A.L."/>
            <person name="Salzberg S.L."/>
            <person name="Silva J.C."/>
            <person name="Haas B.J."/>
            <person name="Majoros W.H."/>
            <person name="Farzad M."/>
            <person name="Carlton J.M."/>
            <person name="Smith R.K. Jr."/>
            <person name="Garg J."/>
            <person name="Pearlman R.E."/>
            <person name="Karrer K.M."/>
            <person name="Sun L."/>
            <person name="Manning G."/>
            <person name="Elde N.C."/>
            <person name="Turkewitz A.P."/>
            <person name="Asai D.J."/>
            <person name="Wilkes D.E."/>
            <person name="Wang Y."/>
            <person name="Cai H."/>
            <person name="Collins K."/>
            <person name="Stewart B.A."/>
            <person name="Lee S.R."/>
            <person name="Wilamowska K."/>
            <person name="Weinberg Z."/>
            <person name="Ruzzo W.L."/>
            <person name="Wloga D."/>
            <person name="Gaertig J."/>
            <person name="Frankel J."/>
            <person name="Tsao C.-C."/>
            <person name="Gorovsky M.A."/>
            <person name="Keeling P.J."/>
            <person name="Waller R.F."/>
            <person name="Patron N.J."/>
            <person name="Cherry J.M."/>
            <person name="Stover N.A."/>
            <person name="Krieger C.J."/>
            <person name="del Toro C."/>
            <person name="Ryder H.F."/>
            <person name="Williamson S.C."/>
            <person name="Barbeau R.A."/>
            <person name="Hamilton E.P."/>
            <person name="Orias E."/>
        </authorList>
    </citation>
    <scope>NUCLEOTIDE SEQUENCE [LARGE SCALE GENOMIC DNA]</scope>
    <source>
        <strain evidence="8">SB210</strain>
    </source>
</reference>
<keyword evidence="2 4" id="KW-0863">Zinc-finger</keyword>
<dbReference type="RefSeq" id="XP_001021110.1">
    <property type="nucleotide sequence ID" value="XM_001021110.3"/>
</dbReference>
<dbReference type="SMART" id="SM00184">
    <property type="entry name" value="RING"/>
    <property type="match status" value="1"/>
</dbReference>
<evidence type="ECO:0000259" key="6">
    <source>
        <dbReference type="PROSITE" id="PS50089"/>
    </source>
</evidence>
<evidence type="ECO:0000256" key="4">
    <source>
        <dbReference type="PROSITE-ProRule" id="PRU00175"/>
    </source>
</evidence>
<dbReference type="EMBL" id="GG662608">
    <property type="protein sequence ID" value="EAS00865.1"/>
    <property type="molecule type" value="Genomic_DNA"/>
</dbReference>
<gene>
    <name evidence="7" type="ORF">TTHERM_00310350</name>
</gene>
<evidence type="ECO:0000313" key="7">
    <source>
        <dbReference type="EMBL" id="EAS00865.1"/>
    </source>
</evidence>
<organism evidence="7 8">
    <name type="scientific">Tetrahymena thermophila (strain SB210)</name>
    <dbReference type="NCBI Taxonomy" id="312017"/>
    <lineage>
        <taxon>Eukaryota</taxon>
        <taxon>Sar</taxon>
        <taxon>Alveolata</taxon>
        <taxon>Ciliophora</taxon>
        <taxon>Intramacronucleata</taxon>
        <taxon>Oligohymenophorea</taxon>
        <taxon>Hymenostomatida</taxon>
        <taxon>Tetrahymenina</taxon>
        <taxon>Tetrahymenidae</taxon>
        <taxon>Tetrahymena</taxon>
    </lineage>
</organism>
<sequence>MQPSSENYVEKTIDVKCDSCSQSYDKDNNIPKLLPKCFHTICEQCIATQLHQNQNLICPICKENYLNQFKNLDDFPPNTVILSQMYPPLKKRKLNDESAKQIINVQTIKREETTELDSEIKQLQQQQDLEESTIITKQEHIDEHEPKVLQQLKSKQYRVYNELSNGRSNSSSRSLMHRSGSQYKYRTKESMNEKRKLSQLITENSNNINNFKTITPSRFSENSNSRSVNQSIILQSSFQNSKNFNDLSPNLIQKCAASLKISNNTANFDKDKKNSNFLVKQENYQDHEEHLIDVQKEQQQDQKQQKINSNVIDDGNKHKIKLKQEQNCIFNSEILQSFINSSTENSQDANQFQNQEECNIHNEQLQYYCENHSQGFCIKCYDHSFCENTILYQQHLNDEKWQMIKETVKEEENVIENLSSLQNHYQSICIELNRQETQQIVNIEKEISDIIHSLISWKQNFTQNMTLQTKKIQESISHKLSFIQKSIQNCQKINEKTIQLQKNLKFQLQSQKDILNDQDQSNEHTNQNSQEQFNLSLTKIAKSIDEHQKSFLQELKSFGSQFNKKNLYSINNFENLKNKFTKYTCNFNNYLKLLIQDKQESKDCYIKKIPGYPSKEVSQIFNSIPLINFQ</sequence>
<dbReference type="InterPro" id="IPR001841">
    <property type="entry name" value="Znf_RING"/>
</dbReference>
<dbReference type="InterPro" id="IPR027370">
    <property type="entry name" value="Znf-RING_euk"/>
</dbReference>
<protein>
    <recommendedName>
        <fullName evidence="6">RING-type domain-containing protein</fullName>
    </recommendedName>
</protein>
<keyword evidence="3" id="KW-0862">Zinc</keyword>
<keyword evidence="8" id="KW-1185">Reference proteome</keyword>
<dbReference type="InterPro" id="IPR013083">
    <property type="entry name" value="Znf_RING/FYVE/PHD"/>
</dbReference>
<proteinExistence type="predicted"/>
<evidence type="ECO:0000256" key="5">
    <source>
        <dbReference type="SAM" id="MobiDB-lite"/>
    </source>
</evidence>
<evidence type="ECO:0000256" key="1">
    <source>
        <dbReference type="ARBA" id="ARBA00022723"/>
    </source>
</evidence>
<dbReference type="AlphaFoldDB" id="I7MG08"/>